<dbReference type="EMBL" id="GBRH01266912">
    <property type="protein sequence ID" value="JAD30983.1"/>
    <property type="molecule type" value="Transcribed_RNA"/>
</dbReference>
<reference evidence="1" key="1">
    <citation type="submission" date="2014-09" db="EMBL/GenBank/DDBJ databases">
        <authorList>
            <person name="Magalhaes I.L.F."/>
            <person name="Oliveira U."/>
            <person name="Santos F.R."/>
            <person name="Vidigal T.H.D.A."/>
            <person name="Brescovit A.D."/>
            <person name="Santos A.J."/>
        </authorList>
    </citation>
    <scope>NUCLEOTIDE SEQUENCE</scope>
    <source>
        <tissue evidence="1">Shoot tissue taken approximately 20 cm above the soil surface</tissue>
    </source>
</reference>
<reference evidence="1" key="2">
    <citation type="journal article" date="2015" name="Data Brief">
        <title>Shoot transcriptome of the giant reed, Arundo donax.</title>
        <authorList>
            <person name="Barrero R.A."/>
            <person name="Guerrero F.D."/>
            <person name="Moolhuijzen P."/>
            <person name="Goolsby J.A."/>
            <person name="Tidwell J."/>
            <person name="Bellgard S.E."/>
            <person name="Bellgard M.I."/>
        </authorList>
    </citation>
    <scope>NUCLEOTIDE SEQUENCE</scope>
    <source>
        <tissue evidence="1">Shoot tissue taken approximately 20 cm above the soil surface</tissue>
    </source>
</reference>
<sequence length="32" mass="3918">MYLCDEFLRMRGESQLVVYLVVELIEWLLENI</sequence>
<dbReference type="AlphaFoldDB" id="A0A0A8YZW0"/>
<proteinExistence type="predicted"/>
<accession>A0A0A8YZW0</accession>
<protein>
    <submittedName>
        <fullName evidence="1">Uncharacterized protein</fullName>
    </submittedName>
</protein>
<name>A0A0A8YZW0_ARUDO</name>
<evidence type="ECO:0000313" key="1">
    <source>
        <dbReference type="EMBL" id="JAD30983.1"/>
    </source>
</evidence>
<organism evidence="1">
    <name type="scientific">Arundo donax</name>
    <name type="common">Giant reed</name>
    <name type="synonym">Donax arundinaceus</name>
    <dbReference type="NCBI Taxonomy" id="35708"/>
    <lineage>
        <taxon>Eukaryota</taxon>
        <taxon>Viridiplantae</taxon>
        <taxon>Streptophyta</taxon>
        <taxon>Embryophyta</taxon>
        <taxon>Tracheophyta</taxon>
        <taxon>Spermatophyta</taxon>
        <taxon>Magnoliopsida</taxon>
        <taxon>Liliopsida</taxon>
        <taxon>Poales</taxon>
        <taxon>Poaceae</taxon>
        <taxon>PACMAD clade</taxon>
        <taxon>Arundinoideae</taxon>
        <taxon>Arundineae</taxon>
        <taxon>Arundo</taxon>
    </lineage>
</organism>